<dbReference type="OrthoDB" id="6108017at2759"/>
<evidence type="ECO:0000256" key="1">
    <source>
        <dbReference type="ARBA" id="ARBA00004413"/>
    </source>
</evidence>
<dbReference type="Proteomes" id="UP000325440">
    <property type="component" value="Unassembled WGS sequence"/>
</dbReference>
<dbReference type="PANTHER" id="PTHR13140">
    <property type="entry name" value="MYOSIN"/>
    <property type="match status" value="1"/>
</dbReference>
<protein>
    <submittedName>
        <fullName evidence="12">P-loop containing nucleoside triphosphate hydrolase,Myosin head, motor domain,IQ motif, EF-hand</fullName>
    </submittedName>
</protein>
<reference evidence="12 13" key="1">
    <citation type="submission" date="2019-08" db="EMBL/GenBank/DDBJ databases">
        <authorList>
            <person name="Alioto T."/>
            <person name="Alioto T."/>
            <person name="Gomez Garrido J."/>
        </authorList>
    </citation>
    <scope>NUCLEOTIDE SEQUENCE [LARGE SCALE GENOMIC DNA]</scope>
</reference>
<evidence type="ECO:0000259" key="10">
    <source>
        <dbReference type="PROSITE" id="PS51456"/>
    </source>
</evidence>
<keyword evidence="12" id="KW-0378">Hydrolase</keyword>
<dbReference type="InterPro" id="IPR036072">
    <property type="entry name" value="MYSc_Myo1"/>
</dbReference>
<keyword evidence="13" id="KW-1185">Reference proteome</keyword>
<dbReference type="Gene3D" id="1.20.5.4820">
    <property type="match status" value="1"/>
</dbReference>
<evidence type="ECO:0000259" key="11">
    <source>
        <dbReference type="PROSITE" id="PS51757"/>
    </source>
</evidence>
<dbReference type="EMBL" id="CABPRJ010000476">
    <property type="protein sequence ID" value="VVC27863.1"/>
    <property type="molecule type" value="Genomic_DNA"/>
</dbReference>
<dbReference type="Gene3D" id="3.40.850.10">
    <property type="entry name" value="Kinesin motor domain"/>
    <property type="match status" value="1"/>
</dbReference>
<dbReference type="Gene3D" id="1.20.120.720">
    <property type="entry name" value="Myosin VI head, motor domain, U50 subdomain"/>
    <property type="match status" value="1"/>
</dbReference>
<dbReference type="GO" id="GO:0005938">
    <property type="term" value="C:cell cortex"/>
    <property type="evidence" value="ECO:0007669"/>
    <property type="project" value="UniProtKB-ARBA"/>
</dbReference>
<dbReference type="GO" id="GO:0000146">
    <property type="term" value="F:microfilament motor activity"/>
    <property type="evidence" value="ECO:0007669"/>
    <property type="project" value="TreeGrafter"/>
</dbReference>
<feature type="binding site" evidence="9">
    <location>
        <begin position="101"/>
        <end position="108"/>
    </location>
    <ligand>
        <name>ATP</name>
        <dbReference type="ChEBI" id="CHEBI:30616"/>
    </ligand>
</feature>
<comment type="subcellular location">
    <subcellularLocation>
        <location evidence="1">Cell membrane</location>
        <topology evidence="1">Peripheral membrane protein</topology>
        <orientation evidence="1">Cytoplasmic side</orientation>
    </subcellularLocation>
</comment>
<sequence>MMTNREEPGIGDFVLLDEITIEKFMENLTSRFSSGFIYTYIGEVCISVNPYRTLNIFGQDYVNQYKGREIFENPAHIFAIADSAHRSMKMHKQDSCIVISGESGSGKTEASKIIMKYIAAVTNLTGQQEVERVKNILIQSNIILETFGNAKTNRNDNSSRFGKYMDINFDFKGDPIGGRVINYLLEKSRVIQQQLGERNFHSFYQALANTTHKEANNLGLNPDPQHYYYTQQGKSTITSSDKSDFQATLNACKTLGFSPIDIKTIWRIVAAILQLGNVTFSTNDEDTITVTSSHKNSLEQVSKLLEVETKDLLTALSKRIIAANGEVLQKAHTLSQAEGGRDALAKAIYDRLFTWIVGKVNEALIPYIENNKYNSGTVIGVLDIYGFEVFEHNSFEQFCINYCNEKLQQVFIDLVLRQEQEEYKKEGIEWQEIKYFNNQVICDLVEKSHQGVIAIMDEACLNVGKINDEMLLEAMDLKLSHHKHYSSRQINTLDKDLKHKTQFKIRHYAGDVVYNIYGFLEKNKDTLFQDFKRLLYSSKNPIIRDMWPEGALDIKSTTKRPVTAGSAFKTSMIALVKTLNCKMPYYVRCIKPNENKTPVGIDYKRVVHQVSYLGLLENVRVRRAGFAHRQPYSRFLKRYKMISGFTWPNYKCSDKDATRALIDENNFSNDVKYGKTKIFIRSPQTLFALEKMRAELIPAIVVLLQKQWRGAICRAKFKKMKAAYFIIKFYRRYKIRSYIKSVLEAHRICELNARHKESIVWPQSNFAVCKLEPSLRIIYKRWKAYKLLSPYPRSEWPQLQCKVYAASLLLGKRPSWGAERMWRNDYLSSPTENIENANYTVALNNLKNSDRFNQVLFSSFIHKMNRFNKCADRAILITDWAIYKLDITKFKPMKKGMPIQEITGISVSPGQDQLVVIHSNRGNDLVVTLKSTTDPNEDRIGELIGVISTRYFQLRNSELPVNVSNKFNCMLGKKSRIIRVEVNPQTSTASFRKDDNNGIVFILPSNFAVHPYIKA</sequence>
<keyword evidence="5" id="KW-0446">Lipid-binding</keyword>
<dbReference type="InterPro" id="IPR001609">
    <property type="entry name" value="Myosin_head_motor_dom-like"/>
</dbReference>
<dbReference type="GO" id="GO:0016459">
    <property type="term" value="C:myosin complex"/>
    <property type="evidence" value="ECO:0007669"/>
    <property type="project" value="UniProtKB-KW"/>
</dbReference>
<dbReference type="PROSITE" id="PS50096">
    <property type="entry name" value="IQ"/>
    <property type="match status" value="1"/>
</dbReference>
<dbReference type="PANTHER" id="PTHR13140:SF713">
    <property type="entry name" value="UNCONVENTIONAL MYOSIN ID"/>
    <property type="match status" value="1"/>
</dbReference>
<dbReference type="GO" id="GO:0006897">
    <property type="term" value="P:endocytosis"/>
    <property type="evidence" value="ECO:0007669"/>
    <property type="project" value="TreeGrafter"/>
</dbReference>
<dbReference type="GO" id="GO:0005886">
    <property type="term" value="C:plasma membrane"/>
    <property type="evidence" value="ECO:0007669"/>
    <property type="project" value="UniProtKB-SubCell"/>
</dbReference>
<evidence type="ECO:0000256" key="7">
    <source>
        <dbReference type="ARBA" id="ARBA00023175"/>
    </source>
</evidence>
<dbReference type="Pfam" id="PF06017">
    <property type="entry name" value="Myosin_TH1"/>
    <property type="match status" value="1"/>
</dbReference>
<dbReference type="FunFam" id="1.20.58.530:FF:000004">
    <property type="entry name" value="Unconventional myosin ID"/>
    <property type="match status" value="1"/>
</dbReference>
<dbReference type="InterPro" id="IPR027417">
    <property type="entry name" value="P-loop_NTPase"/>
</dbReference>
<name>A0A5E4M939_9HEMI</name>
<evidence type="ECO:0000256" key="2">
    <source>
        <dbReference type="ARBA" id="ARBA00008314"/>
    </source>
</evidence>
<dbReference type="GO" id="GO:0051015">
    <property type="term" value="F:actin filament binding"/>
    <property type="evidence" value="ECO:0007669"/>
    <property type="project" value="TreeGrafter"/>
</dbReference>
<dbReference type="SMART" id="SM00242">
    <property type="entry name" value="MYSc"/>
    <property type="match status" value="1"/>
</dbReference>
<dbReference type="InterPro" id="IPR036961">
    <property type="entry name" value="Kinesin_motor_dom_sf"/>
</dbReference>
<dbReference type="GO" id="GO:0007368">
    <property type="term" value="P:determination of left/right symmetry"/>
    <property type="evidence" value="ECO:0007669"/>
    <property type="project" value="UniProtKB-ARBA"/>
</dbReference>
<dbReference type="GO" id="GO:0030048">
    <property type="term" value="P:actin filament-based movement"/>
    <property type="evidence" value="ECO:0007669"/>
    <property type="project" value="TreeGrafter"/>
</dbReference>
<dbReference type="GO" id="GO:0048803">
    <property type="term" value="P:imaginal disc-derived male genitalia morphogenesis"/>
    <property type="evidence" value="ECO:0007669"/>
    <property type="project" value="UniProtKB-ARBA"/>
</dbReference>
<feature type="domain" description="Myosin motor" evidence="10">
    <location>
        <begin position="8"/>
        <end position="694"/>
    </location>
</feature>
<feature type="region of interest" description="Actin-binding" evidence="9">
    <location>
        <begin position="572"/>
        <end position="594"/>
    </location>
</feature>
<evidence type="ECO:0000256" key="6">
    <source>
        <dbReference type="ARBA" id="ARBA00023123"/>
    </source>
</evidence>
<dbReference type="GO" id="GO:0005546">
    <property type="term" value="F:phosphatidylinositol-4,5-bisphosphate binding"/>
    <property type="evidence" value="ECO:0007669"/>
    <property type="project" value="UniProtKB-ARBA"/>
</dbReference>
<keyword evidence="8 9" id="KW-0009">Actin-binding</keyword>
<dbReference type="CDD" id="cd01378">
    <property type="entry name" value="MYSc_Myo1"/>
    <property type="match status" value="1"/>
</dbReference>
<dbReference type="PROSITE" id="PS51456">
    <property type="entry name" value="MYOSIN_MOTOR"/>
    <property type="match status" value="1"/>
</dbReference>
<dbReference type="AlphaFoldDB" id="A0A5E4M939"/>
<dbReference type="GO" id="GO:0005902">
    <property type="term" value="C:microvillus"/>
    <property type="evidence" value="ECO:0007669"/>
    <property type="project" value="TreeGrafter"/>
</dbReference>
<keyword evidence="4 9" id="KW-0067">ATP-binding</keyword>
<keyword evidence="3 9" id="KW-0547">Nucleotide-binding</keyword>
<organism evidence="12 13">
    <name type="scientific">Cinara cedri</name>
    <dbReference type="NCBI Taxonomy" id="506608"/>
    <lineage>
        <taxon>Eukaryota</taxon>
        <taxon>Metazoa</taxon>
        <taxon>Ecdysozoa</taxon>
        <taxon>Arthropoda</taxon>
        <taxon>Hexapoda</taxon>
        <taxon>Insecta</taxon>
        <taxon>Pterygota</taxon>
        <taxon>Neoptera</taxon>
        <taxon>Paraneoptera</taxon>
        <taxon>Hemiptera</taxon>
        <taxon>Sternorrhyncha</taxon>
        <taxon>Aphidomorpha</taxon>
        <taxon>Aphidoidea</taxon>
        <taxon>Aphididae</taxon>
        <taxon>Lachninae</taxon>
        <taxon>Cinara</taxon>
    </lineage>
</organism>
<gene>
    <name evidence="12" type="ORF">CINCED_3A018208</name>
</gene>
<keyword evidence="6 9" id="KW-0518">Myosin</keyword>
<dbReference type="Pfam" id="PF00063">
    <property type="entry name" value="Myosin_head"/>
    <property type="match status" value="1"/>
</dbReference>
<proteinExistence type="inferred from homology"/>
<dbReference type="GO" id="GO:0016787">
    <property type="term" value="F:hydrolase activity"/>
    <property type="evidence" value="ECO:0007669"/>
    <property type="project" value="UniProtKB-KW"/>
</dbReference>
<evidence type="ECO:0000313" key="12">
    <source>
        <dbReference type="EMBL" id="VVC27863.1"/>
    </source>
</evidence>
<dbReference type="GO" id="GO:0005524">
    <property type="term" value="F:ATP binding"/>
    <property type="evidence" value="ECO:0007669"/>
    <property type="project" value="UniProtKB-UniRule"/>
</dbReference>
<evidence type="ECO:0000256" key="9">
    <source>
        <dbReference type="PROSITE-ProRule" id="PRU00782"/>
    </source>
</evidence>
<dbReference type="Gene3D" id="1.10.10.820">
    <property type="match status" value="1"/>
</dbReference>
<dbReference type="PROSITE" id="PS51757">
    <property type="entry name" value="TH1"/>
    <property type="match status" value="1"/>
</dbReference>
<accession>A0A5E4M939</accession>
<comment type="similarity">
    <text evidence="2 9">Belongs to the TRAFAC class myosin-kinesin ATPase superfamily. Myosin family.</text>
</comment>
<evidence type="ECO:0000256" key="8">
    <source>
        <dbReference type="ARBA" id="ARBA00023203"/>
    </source>
</evidence>
<evidence type="ECO:0000256" key="5">
    <source>
        <dbReference type="ARBA" id="ARBA00023121"/>
    </source>
</evidence>
<feature type="domain" description="TH1" evidence="11">
    <location>
        <begin position="811"/>
        <end position="1005"/>
    </location>
</feature>
<evidence type="ECO:0000313" key="13">
    <source>
        <dbReference type="Proteomes" id="UP000325440"/>
    </source>
</evidence>
<evidence type="ECO:0000256" key="3">
    <source>
        <dbReference type="ARBA" id="ARBA00022741"/>
    </source>
</evidence>
<keyword evidence="7 9" id="KW-0505">Motor protein</keyword>
<dbReference type="InterPro" id="IPR010926">
    <property type="entry name" value="Myosin_TH1"/>
</dbReference>
<dbReference type="Gene3D" id="1.20.58.530">
    <property type="match status" value="1"/>
</dbReference>
<evidence type="ECO:0000256" key="4">
    <source>
        <dbReference type="ARBA" id="ARBA00022840"/>
    </source>
</evidence>
<dbReference type="GO" id="GO:0007015">
    <property type="term" value="P:actin filament organization"/>
    <property type="evidence" value="ECO:0007669"/>
    <property type="project" value="TreeGrafter"/>
</dbReference>
<dbReference type="GO" id="GO:0007498">
    <property type="term" value="P:mesoderm development"/>
    <property type="evidence" value="ECO:0007669"/>
    <property type="project" value="UniProtKB-ARBA"/>
</dbReference>
<dbReference type="SUPFAM" id="SSF52540">
    <property type="entry name" value="P-loop containing nucleoside triphosphate hydrolases"/>
    <property type="match status" value="1"/>
</dbReference>
<dbReference type="PRINTS" id="PR00193">
    <property type="entry name" value="MYOSINHEAVY"/>
</dbReference>